<dbReference type="PANTHER" id="PTHR33395:SF22">
    <property type="entry name" value="REVERSE TRANSCRIPTASE DOMAIN-CONTAINING PROTEIN"/>
    <property type="match status" value="1"/>
</dbReference>
<keyword evidence="1" id="KW-0695">RNA-directed DNA polymerase</keyword>
<dbReference type="GO" id="GO:0007508">
    <property type="term" value="P:larval heart development"/>
    <property type="evidence" value="ECO:0007669"/>
    <property type="project" value="TreeGrafter"/>
</dbReference>
<protein>
    <submittedName>
        <fullName evidence="1">Rna-directed dna polymerase from mobile element jockey-like</fullName>
    </submittedName>
</protein>
<gene>
    <name evidence="1" type="ORF">llap_28</name>
</gene>
<evidence type="ECO:0000313" key="1">
    <source>
        <dbReference type="EMBL" id="PKU49644.1"/>
    </source>
</evidence>
<dbReference type="GO" id="GO:0061343">
    <property type="term" value="P:cell adhesion involved in heart morphogenesis"/>
    <property type="evidence" value="ECO:0007669"/>
    <property type="project" value="TreeGrafter"/>
</dbReference>
<dbReference type="AlphaFoldDB" id="A0A2I0UUB7"/>
<keyword evidence="2" id="KW-1185">Reference proteome</keyword>
<evidence type="ECO:0000313" key="2">
    <source>
        <dbReference type="Proteomes" id="UP000233556"/>
    </source>
</evidence>
<accession>A0A2I0UUB7</accession>
<dbReference type="GO" id="GO:0003964">
    <property type="term" value="F:RNA-directed DNA polymerase activity"/>
    <property type="evidence" value="ECO:0007669"/>
    <property type="project" value="UniProtKB-KW"/>
</dbReference>
<keyword evidence="1" id="KW-0548">Nucleotidyltransferase</keyword>
<reference evidence="2" key="2">
    <citation type="submission" date="2017-12" db="EMBL/GenBank/DDBJ databases">
        <title>Genome sequence of the Bar-tailed Godwit (Limosa lapponica baueri).</title>
        <authorList>
            <person name="Lima N.C.B."/>
            <person name="Parody-Merino A.M."/>
            <person name="Battley P.F."/>
            <person name="Fidler A.E."/>
            <person name="Prosdocimi F."/>
        </authorList>
    </citation>
    <scope>NUCLEOTIDE SEQUENCE [LARGE SCALE GENOMIC DNA]</scope>
</reference>
<keyword evidence="1" id="KW-0808">Transferase</keyword>
<dbReference type="Proteomes" id="UP000233556">
    <property type="component" value="Unassembled WGS sequence"/>
</dbReference>
<proteinExistence type="predicted"/>
<dbReference type="PANTHER" id="PTHR33395">
    <property type="entry name" value="TRANSCRIPTASE, PUTATIVE-RELATED-RELATED"/>
    <property type="match status" value="1"/>
</dbReference>
<dbReference type="OrthoDB" id="416454at2759"/>
<sequence>MKKVEVLNTFFTSVSTSKTSLQESQALETKWKSKEDAPLSIYHEHDVREYLSKMVIHKTMVPDGMHPQVLRELPAAISSLLLRNFERLWQLGEVSKDWRKANVTSNFKEGRKEDPGNYRLVTLTSIPRKAMQQVILETIFRHMKDKKVIRSSQHGEVMLNQPENL</sequence>
<organism evidence="1 2">
    <name type="scientific">Limosa lapponica baueri</name>
    <dbReference type="NCBI Taxonomy" id="1758121"/>
    <lineage>
        <taxon>Eukaryota</taxon>
        <taxon>Metazoa</taxon>
        <taxon>Chordata</taxon>
        <taxon>Craniata</taxon>
        <taxon>Vertebrata</taxon>
        <taxon>Euteleostomi</taxon>
        <taxon>Archelosauria</taxon>
        <taxon>Archosauria</taxon>
        <taxon>Dinosauria</taxon>
        <taxon>Saurischia</taxon>
        <taxon>Theropoda</taxon>
        <taxon>Coelurosauria</taxon>
        <taxon>Aves</taxon>
        <taxon>Neognathae</taxon>
        <taxon>Neoaves</taxon>
        <taxon>Charadriiformes</taxon>
        <taxon>Scolopacidae</taxon>
        <taxon>Limosa</taxon>
    </lineage>
</organism>
<name>A0A2I0UUB7_LIMLA</name>
<dbReference type="GO" id="GO:0031012">
    <property type="term" value="C:extracellular matrix"/>
    <property type="evidence" value="ECO:0007669"/>
    <property type="project" value="TreeGrafter"/>
</dbReference>
<reference evidence="2" key="1">
    <citation type="submission" date="2017-11" db="EMBL/GenBank/DDBJ databases">
        <authorList>
            <person name="Lima N.C."/>
            <person name="Parody-Merino A.M."/>
            <person name="Battley P.F."/>
            <person name="Fidler A.E."/>
            <person name="Prosdocimi F."/>
        </authorList>
    </citation>
    <scope>NUCLEOTIDE SEQUENCE [LARGE SCALE GENOMIC DNA]</scope>
</reference>
<dbReference type="EMBL" id="KZ505635">
    <property type="protein sequence ID" value="PKU49644.1"/>
    <property type="molecule type" value="Genomic_DNA"/>
</dbReference>